<name>A0ABR4N7D9_9FUNG</name>
<protein>
    <submittedName>
        <fullName evidence="1">Exonuclease II Exo2</fullName>
    </submittedName>
</protein>
<dbReference type="GO" id="GO:0004527">
    <property type="term" value="F:exonuclease activity"/>
    <property type="evidence" value="ECO:0007669"/>
    <property type="project" value="UniProtKB-KW"/>
</dbReference>
<proteinExistence type="predicted"/>
<dbReference type="Proteomes" id="UP001527925">
    <property type="component" value="Unassembled WGS sequence"/>
</dbReference>
<reference evidence="1 2" key="1">
    <citation type="submission" date="2023-09" db="EMBL/GenBank/DDBJ databases">
        <title>Pangenome analysis of Batrachochytrium dendrobatidis and related Chytrids.</title>
        <authorList>
            <person name="Yacoub M.N."/>
            <person name="Stajich J.E."/>
            <person name="James T.Y."/>
        </authorList>
    </citation>
    <scope>NUCLEOTIDE SEQUENCE [LARGE SCALE GENOMIC DNA]</scope>
    <source>
        <strain evidence="1 2">JEL0888</strain>
    </source>
</reference>
<evidence type="ECO:0000313" key="2">
    <source>
        <dbReference type="Proteomes" id="UP001527925"/>
    </source>
</evidence>
<keyword evidence="2" id="KW-1185">Reference proteome</keyword>
<dbReference type="EMBL" id="JADGIZ020000024">
    <property type="protein sequence ID" value="KAL2915458.1"/>
    <property type="molecule type" value="Genomic_DNA"/>
</dbReference>
<evidence type="ECO:0000313" key="1">
    <source>
        <dbReference type="EMBL" id="KAL2915458.1"/>
    </source>
</evidence>
<comment type="caution">
    <text evidence="1">The sequence shown here is derived from an EMBL/GenBank/DDBJ whole genome shotgun (WGS) entry which is preliminary data.</text>
</comment>
<accession>A0ABR4N7D9</accession>
<organism evidence="1 2">
    <name type="scientific">Polyrhizophydium stewartii</name>
    <dbReference type="NCBI Taxonomy" id="2732419"/>
    <lineage>
        <taxon>Eukaryota</taxon>
        <taxon>Fungi</taxon>
        <taxon>Fungi incertae sedis</taxon>
        <taxon>Chytridiomycota</taxon>
        <taxon>Chytridiomycota incertae sedis</taxon>
        <taxon>Chytridiomycetes</taxon>
        <taxon>Rhizophydiales</taxon>
        <taxon>Rhizophydiales incertae sedis</taxon>
        <taxon>Polyrhizophydium</taxon>
    </lineage>
</organism>
<keyword evidence="1" id="KW-0378">Hydrolase</keyword>
<keyword evidence="1" id="KW-0540">Nuclease</keyword>
<gene>
    <name evidence="1" type="primary">exo2_1</name>
    <name evidence="1" type="ORF">HK105_205074</name>
</gene>
<keyword evidence="1" id="KW-0269">Exonuclease</keyword>
<sequence>MMADGRVPLPEGDSVQRADLHPGSRFYDLLESELHAAFAIEVPDPAAGGGACLPEFGVSGSHEPGEGEIKLLRRMLDISAAQPTPRPRFMVVSADSDTVLQRKLIAPYAASDGHSRQHVFVAIPDADCMVLGGIQGPLFDLQAVRNEISRLLPDFNMARVLRDIVVLSLLTGNDMLPSVPYLSLDNLFEIYSGRLTALAQAGVDAHLVDVSDTGISFNLVAIHNVLACQPGVLDTCITPSSAEPEMQVASGTRSAIHWMFATYALAECPDYRYIPFASAKGAEDAPDDSDIIRTARRPNPDGWAAAHADRAAANDGYGVLARASAVSQDDSLDQRKRTALHGPDPALLRLGLRTWVARLAAAAGAEHGQPRGVWHAPWPELRRNAVTAEEAARLLIGSHGRPARHG</sequence>